<reference evidence="7" key="1">
    <citation type="journal article" date="2002" name="DNA Res.">
        <title>Complete genomic sequence of nitrogen-fixing symbiotic bacterium Bradyrhizobium japonicum USDA110.</title>
        <authorList>
            <person name="Kaneko T."/>
            <person name="Nakamura Y."/>
            <person name="Sato S."/>
            <person name="Minamisawa K."/>
            <person name="Uchiumi T."/>
            <person name="Sasamoto S."/>
            <person name="Watanabe A."/>
            <person name="Idesawa K."/>
            <person name="Iriguchi M."/>
            <person name="Kawashima K."/>
            <person name="Kohara M."/>
            <person name="Matsumoto M."/>
            <person name="Shimpo S."/>
            <person name="Tsuruoka H."/>
            <person name="Wada T."/>
            <person name="Yamada M."/>
            <person name="Tabata S."/>
        </authorList>
    </citation>
    <scope>NUCLEOTIDE SEQUENCE [LARGE SCALE GENOMIC DNA]</scope>
    <source>
        <strain evidence="7">JCM 10833 / BCRC 13528 / IAM 13628 / NBRC 14792 / USDA 110</strain>
    </source>
</reference>
<dbReference type="GO" id="GO:0016846">
    <property type="term" value="F:carbon-sulfur lyase activity"/>
    <property type="evidence" value="ECO:0007669"/>
    <property type="project" value="InterPro"/>
</dbReference>
<name>Q89CR1_BRADU</name>
<dbReference type="InParanoid" id="Q89CR1"/>
<evidence type="ECO:0000256" key="2">
    <source>
        <dbReference type="ARBA" id="ARBA00022723"/>
    </source>
</evidence>
<dbReference type="EMBL" id="BA000040">
    <property type="protein sequence ID" value="BAC53000.1"/>
    <property type="molecule type" value="Genomic_DNA"/>
</dbReference>
<dbReference type="AlphaFoldDB" id="Q89CR1"/>
<keyword evidence="4" id="KW-0456">Lyase</keyword>
<dbReference type="InterPro" id="IPR006913">
    <property type="entry name" value="CENP-V/GFA"/>
</dbReference>
<sequence length="154" mass="17066">MTGVACNRPDRGRAREVSMIRGSCLCGAVRFEIDEVRTLTHCHCVNCRKLTGAAFATYAHVEADKFRFVAGEDMTVAYESAPGSFRHRCKTCGCLTPGKASYLPTVSIPAGLLDDDPDVRPRLHVFTSSRAPWWTIQDDLPQYDKWVPGYAPKA</sequence>
<dbReference type="PhylomeDB" id="Q89CR1"/>
<evidence type="ECO:0000256" key="4">
    <source>
        <dbReference type="ARBA" id="ARBA00023239"/>
    </source>
</evidence>
<dbReference type="HOGENOM" id="CLU_055491_4_2_5"/>
<gene>
    <name evidence="6" type="ordered locus">bll7735</name>
</gene>
<evidence type="ECO:0000256" key="1">
    <source>
        <dbReference type="ARBA" id="ARBA00005495"/>
    </source>
</evidence>
<dbReference type="PROSITE" id="PS51891">
    <property type="entry name" value="CENP_V_GFA"/>
    <property type="match status" value="1"/>
</dbReference>
<dbReference type="PANTHER" id="PTHR33337">
    <property type="entry name" value="GFA DOMAIN-CONTAINING PROTEIN"/>
    <property type="match status" value="1"/>
</dbReference>
<accession>Q89CR1</accession>
<protein>
    <submittedName>
        <fullName evidence="6">Bll7735 protein</fullName>
    </submittedName>
</protein>
<dbReference type="PATRIC" id="fig|224911.5.peg.7955"/>
<evidence type="ECO:0000256" key="3">
    <source>
        <dbReference type="ARBA" id="ARBA00022833"/>
    </source>
</evidence>
<evidence type="ECO:0000313" key="7">
    <source>
        <dbReference type="Proteomes" id="UP000002526"/>
    </source>
</evidence>
<dbReference type="GO" id="GO:0046872">
    <property type="term" value="F:metal ion binding"/>
    <property type="evidence" value="ECO:0007669"/>
    <property type="project" value="UniProtKB-KW"/>
</dbReference>
<dbReference type="PANTHER" id="PTHR33337:SF40">
    <property type="entry name" value="CENP-V_GFA DOMAIN-CONTAINING PROTEIN-RELATED"/>
    <property type="match status" value="1"/>
</dbReference>
<dbReference type="SUPFAM" id="SSF51316">
    <property type="entry name" value="Mss4-like"/>
    <property type="match status" value="1"/>
</dbReference>
<feature type="domain" description="CENP-V/GFA" evidence="5">
    <location>
        <begin position="20"/>
        <end position="135"/>
    </location>
</feature>
<evidence type="ECO:0000259" key="5">
    <source>
        <dbReference type="PROSITE" id="PS51891"/>
    </source>
</evidence>
<evidence type="ECO:0000313" key="6">
    <source>
        <dbReference type="EMBL" id="BAC53000.1"/>
    </source>
</evidence>
<dbReference type="Proteomes" id="UP000002526">
    <property type="component" value="Chromosome"/>
</dbReference>
<keyword evidence="7" id="KW-1185">Reference proteome</keyword>
<organism evidence="6 7">
    <name type="scientific">Bradyrhizobium diazoefficiens (strain JCM 10833 / BCRC 13528 / IAM 13628 / NBRC 14792 / USDA 110)</name>
    <dbReference type="NCBI Taxonomy" id="224911"/>
    <lineage>
        <taxon>Bacteria</taxon>
        <taxon>Pseudomonadati</taxon>
        <taxon>Pseudomonadota</taxon>
        <taxon>Alphaproteobacteria</taxon>
        <taxon>Hyphomicrobiales</taxon>
        <taxon>Nitrobacteraceae</taxon>
        <taxon>Bradyrhizobium</taxon>
    </lineage>
</organism>
<dbReference type="Pfam" id="PF04828">
    <property type="entry name" value="GFA"/>
    <property type="match status" value="1"/>
</dbReference>
<dbReference type="eggNOG" id="COG3791">
    <property type="taxonomic scope" value="Bacteria"/>
</dbReference>
<dbReference type="KEGG" id="bja:bll7735"/>
<dbReference type="STRING" id="224911.AAV28_36375"/>
<dbReference type="EnsemblBacteria" id="BAC53000">
    <property type="protein sequence ID" value="BAC53000"/>
    <property type="gene ID" value="BAC53000"/>
</dbReference>
<dbReference type="OrthoDB" id="9807246at2"/>
<keyword evidence="2" id="KW-0479">Metal-binding</keyword>
<dbReference type="Gene3D" id="3.90.1590.10">
    <property type="entry name" value="glutathione-dependent formaldehyde- activating enzyme (gfa)"/>
    <property type="match status" value="1"/>
</dbReference>
<proteinExistence type="inferred from homology"/>
<keyword evidence="3" id="KW-0862">Zinc</keyword>
<dbReference type="InterPro" id="IPR011057">
    <property type="entry name" value="Mss4-like_sf"/>
</dbReference>
<comment type="similarity">
    <text evidence="1">Belongs to the Gfa family.</text>
</comment>